<evidence type="ECO:0000313" key="1">
    <source>
        <dbReference type="EMBL" id="MCK9686916.1"/>
    </source>
</evidence>
<gene>
    <name evidence="1" type="ORF">LPC04_14480</name>
</gene>
<sequence>MTDAFPPPPSGPDIPVTEAELHAYADRQLTAERSAEVAAWLARRPDEAARVRAWEYQKRELRGLFDPVLDEAVPATLRRRARGGAGWRRAGLAAAAGLVLALAAGGTGWALRGAQDAAPLAAAQAAANDFAARAAIAHTVYTPEIKRPVEVDGAHEDQLVTWLSKRMGAPMKAPHLQSLGYELEGGRLLPGDRGPVAQFMYRDAAFHRLTLYVSNEKPSPATHGLANADLRAGDAPRVDTAFRFVSEGPVNVFWWMDGPFRYAITAAADRAALTQVSAEVYRQLEPQRP</sequence>
<reference evidence="1" key="1">
    <citation type="submission" date="2021-11" db="EMBL/GenBank/DDBJ databases">
        <title>BS-T2-15 a new species belonging to the Comamonadaceae family isolated from the soil of a French oak forest.</title>
        <authorList>
            <person name="Mieszkin S."/>
            <person name="Alain K."/>
        </authorList>
    </citation>
    <scope>NUCLEOTIDE SEQUENCE</scope>
    <source>
        <strain evidence="1">BS-T2-15</strain>
    </source>
</reference>
<proteinExistence type="predicted"/>
<keyword evidence="2" id="KW-1185">Reference proteome</keyword>
<dbReference type="EMBL" id="JAJLJH010000003">
    <property type="protein sequence ID" value="MCK9686916.1"/>
    <property type="molecule type" value="Genomic_DNA"/>
</dbReference>
<protein>
    <submittedName>
        <fullName evidence="1">Anti-sigma factor</fullName>
    </submittedName>
</protein>
<dbReference type="RefSeq" id="WP_275682953.1">
    <property type="nucleotide sequence ID" value="NZ_JAJLJH010000003.1"/>
</dbReference>
<dbReference type="Proteomes" id="UP001139353">
    <property type="component" value="Unassembled WGS sequence"/>
</dbReference>
<accession>A0A9X1YR68</accession>
<name>A0A9X1YR68_9BURK</name>
<comment type="caution">
    <text evidence="1">The sequence shown here is derived from an EMBL/GenBank/DDBJ whole genome shotgun (WGS) entry which is preliminary data.</text>
</comment>
<dbReference type="AlphaFoldDB" id="A0A9X1YR68"/>
<organism evidence="1 2">
    <name type="scientific">Scleromatobacter humisilvae</name>
    <dbReference type="NCBI Taxonomy" id="2897159"/>
    <lineage>
        <taxon>Bacteria</taxon>
        <taxon>Pseudomonadati</taxon>
        <taxon>Pseudomonadota</taxon>
        <taxon>Betaproteobacteria</taxon>
        <taxon>Burkholderiales</taxon>
        <taxon>Sphaerotilaceae</taxon>
        <taxon>Scleromatobacter</taxon>
    </lineage>
</organism>
<evidence type="ECO:0000313" key="2">
    <source>
        <dbReference type="Proteomes" id="UP001139353"/>
    </source>
</evidence>